<gene>
    <name evidence="1" type="ORF">CCMSSC00406_0001381</name>
</gene>
<reference evidence="1 2" key="1">
    <citation type="journal article" date="2021" name="Appl. Environ. Microbiol.">
        <title>Genetic linkage and physical mapping for an oyster mushroom Pleurotus cornucopiae and QTL analysis for the trait cap color.</title>
        <authorList>
            <person name="Zhang Y."/>
            <person name="Gao W."/>
            <person name="Sonnenberg A."/>
            <person name="Chen Q."/>
            <person name="Zhang J."/>
            <person name="Huang C."/>
        </authorList>
    </citation>
    <scope>NUCLEOTIDE SEQUENCE [LARGE SCALE GENOMIC DNA]</scope>
    <source>
        <strain evidence="1">CCMSSC00406</strain>
    </source>
</reference>
<dbReference type="Proteomes" id="UP000824881">
    <property type="component" value="Unassembled WGS sequence"/>
</dbReference>
<accession>A0ACB7IMA2</accession>
<protein>
    <submittedName>
        <fullName evidence="1">Uncharacterized protein</fullName>
    </submittedName>
</protein>
<sequence length="462" mass="51405">MPSAALSDSMPNFTNKFFDEGRYKLLDQLGSGAYGMVYRALDTTSPSTHPVHYAVKCLVRPKPGSRQDDFQRREFNLHNMVCAHPNIVTIHKVVVQGEFVFVILDLCAGGDLFTAITENQVFSGRDDLVKKSFIELLDAIHWCHEKGVFHRDIKPENVLCSEDGSHLRLADFGLSTRQRVSRDFGCGSSYYMSPECIGKEVRMQMYSTRHSDVWSLGVILVNMITGRNPWRYATTKDDCFAAFIHDTDFLLQVLPISSDANEVIKRIFTLNPQERINLPDLREEILKLDTFFMSQKDLALASDCVRDAARGYGLRVPPARITRTPIVTSEAANVDTSSDDQDSAGSSSSEEDYLYPSPGEQPSPPTEHLDLADLRIVDSNTINNGPIDRTSSESSAGDSEGPVTPETYPVDPDVEIPDISEELDQPVVTDRESTLKAPSKPSQFLQRAVQRLKGISTGSLAF</sequence>
<comment type="caution">
    <text evidence="1">The sequence shown here is derived from an EMBL/GenBank/DDBJ whole genome shotgun (WGS) entry which is preliminary data.</text>
</comment>
<evidence type="ECO:0000313" key="2">
    <source>
        <dbReference type="Proteomes" id="UP000824881"/>
    </source>
</evidence>
<proteinExistence type="predicted"/>
<evidence type="ECO:0000313" key="1">
    <source>
        <dbReference type="EMBL" id="KAG9218971.1"/>
    </source>
</evidence>
<dbReference type="EMBL" id="WQMT02000009">
    <property type="protein sequence ID" value="KAG9218971.1"/>
    <property type="molecule type" value="Genomic_DNA"/>
</dbReference>
<keyword evidence="2" id="KW-1185">Reference proteome</keyword>
<name>A0ACB7IMA2_PLECO</name>
<organism evidence="1 2">
    <name type="scientific">Pleurotus cornucopiae</name>
    <name type="common">Cornucopia mushroom</name>
    <dbReference type="NCBI Taxonomy" id="5321"/>
    <lineage>
        <taxon>Eukaryota</taxon>
        <taxon>Fungi</taxon>
        <taxon>Dikarya</taxon>
        <taxon>Basidiomycota</taxon>
        <taxon>Agaricomycotina</taxon>
        <taxon>Agaricomycetes</taxon>
        <taxon>Agaricomycetidae</taxon>
        <taxon>Agaricales</taxon>
        <taxon>Pleurotineae</taxon>
        <taxon>Pleurotaceae</taxon>
        <taxon>Pleurotus</taxon>
    </lineage>
</organism>